<evidence type="ECO:0008006" key="3">
    <source>
        <dbReference type="Google" id="ProtNLM"/>
    </source>
</evidence>
<proteinExistence type="predicted"/>
<name>A0A2W5M2V2_9GAMM</name>
<dbReference type="EMBL" id="QFPO01000015">
    <property type="protein sequence ID" value="PZQ11703.1"/>
    <property type="molecule type" value="Genomic_DNA"/>
</dbReference>
<dbReference type="InterPro" id="IPR007523">
    <property type="entry name" value="NDUFAF3/AAMDC"/>
</dbReference>
<gene>
    <name evidence="1" type="ORF">DI564_14435</name>
</gene>
<evidence type="ECO:0000313" key="1">
    <source>
        <dbReference type="EMBL" id="PZQ11703.1"/>
    </source>
</evidence>
<comment type="caution">
    <text evidence="1">The sequence shown here is derived from an EMBL/GenBank/DDBJ whole genome shotgun (WGS) entry which is preliminary data.</text>
</comment>
<dbReference type="PANTHER" id="PTHR21192">
    <property type="entry name" value="NUCLEAR PROTEIN E3-3"/>
    <property type="match status" value="1"/>
</dbReference>
<dbReference type="SUPFAM" id="SSF64076">
    <property type="entry name" value="MTH938-like"/>
    <property type="match status" value="1"/>
</dbReference>
<sequence length="131" mass="14066">MQLIHDRPEGYFFIRGSSPTAIRVIDRELGSSFLLAPDAVVEDWPVSEAAALDAAAVDALLALRPELVLIGTGERQVFPPREHLVTLMRRGVGVEVMDNAAASRTYNLLAAEGRRVVAAFILPGSTAATPD</sequence>
<dbReference type="Pfam" id="PF04430">
    <property type="entry name" value="DUF498"/>
    <property type="match status" value="1"/>
</dbReference>
<dbReference type="Proteomes" id="UP000249046">
    <property type="component" value="Unassembled WGS sequence"/>
</dbReference>
<protein>
    <recommendedName>
        <fullName evidence="3">Xcc1710-like domain-containing protein</fullName>
    </recommendedName>
</protein>
<dbReference type="AlphaFoldDB" id="A0A2W5M2V2"/>
<organism evidence="1 2">
    <name type="scientific">Rhodanobacter denitrificans</name>
    <dbReference type="NCBI Taxonomy" id="666685"/>
    <lineage>
        <taxon>Bacteria</taxon>
        <taxon>Pseudomonadati</taxon>
        <taxon>Pseudomonadota</taxon>
        <taxon>Gammaproteobacteria</taxon>
        <taxon>Lysobacterales</taxon>
        <taxon>Rhodanobacteraceae</taxon>
        <taxon>Rhodanobacter</taxon>
    </lineage>
</organism>
<dbReference type="Gene3D" id="3.40.1230.10">
    <property type="entry name" value="MTH938-like"/>
    <property type="match status" value="1"/>
</dbReference>
<reference evidence="1 2" key="1">
    <citation type="submission" date="2017-08" db="EMBL/GenBank/DDBJ databases">
        <title>Infants hospitalized years apart are colonized by the same room-sourced microbial strains.</title>
        <authorList>
            <person name="Brooks B."/>
            <person name="Olm M.R."/>
            <person name="Firek B.A."/>
            <person name="Baker R."/>
            <person name="Thomas B.C."/>
            <person name="Morowitz M.J."/>
            <person name="Banfield J.F."/>
        </authorList>
    </citation>
    <scope>NUCLEOTIDE SEQUENCE [LARGE SCALE GENOMIC DNA]</scope>
    <source>
        <strain evidence="1">S2_005_003_R2_42</strain>
    </source>
</reference>
<accession>A0A2W5M2V2</accession>
<evidence type="ECO:0000313" key="2">
    <source>
        <dbReference type="Proteomes" id="UP000249046"/>
    </source>
</evidence>
<dbReference type="PANTHER" id="PTHR21192:SF2">
    <property type="entry name" value="NADH DEHYDROGENASE [UBIQUINONE] 1 ALPHA SUBCOMPLEX ASSEMBLY FACTOR 3"/>
    <property type="match status" value="1"/>
</dbReference>
<dbReference type="InterPro" id="IPR036748">
    <property type="entry name" value="MTH938-like_sf"/>
</dbReference>